<dbReference type="PANTHER" id="PTHR24346">
    <property type="entry name" value="MAP/MICROTUBULE AFFINITY-REGULATING KINASE"/>
    <property type="match status" value="1"/>
</dbReference>
<evidence type="ECO:0000256" key="2">
    <source>
        <dbReference type="ARBA" id="ARBA00022679"/>
    </source>
</evidence>
<protein>
    <recommendedName>
        <fullName evidence="8">Protein kinase domain-containing protein</fullName>
    </recommendedName>
</protein>
<evidence type="ECO:0000256" key="6">
    <source>
        <dbReference type="PROSITE-ProRule" id="PRU10141"/>
    </source>
</evidence>
<dbReference type="PROSITE" id="PS00108">
    <property type="entry name" value="PROTEIN_KINASE_ST"/>
    <property type="match status" value="1"/>
</dbReference>
<dbReference type="Proteomes" id="UP001470230">
    <property type="component" value="Unassembled WGS sequence"/>
</dbReference>
<keyword evidence="3 6" id="KW-0547">Nucleotide-binding</keyword>
<dbReference type="Gene3D" id="1.10.510.10">
    <property type="entry name" value="Transferase(Phosphotransferase) domain 1"/>
    <property type="match status" value="1"/>
</dbReference>
<keyword evidence="10" id="KW-1185">Reference proteome</keyword>
<evidence type="ECO:0000313" key="9">
    <source>
        <dbReference type="EMBL" id="KAK8844923.1"/>
    </source>
</evidence>
<feature type="binding site" evidence="6">
    <location>
        <position position="44"/>
    </location>
    <ligand>
        <name>ATP</name>
        <dbReference type="ChEBI" id="CHEBI:30616"/>
    </ligand>
</feature>
<keyword evidence="4" id="KW-0418">Kinase</keyword>
<dbReference type="SMART" id="SM00220">
    <property type="entry name" value="S_TKc"/>
    <property type="match status" value="1"/>
</dbReference>
<dbReference type="PROSITE" id="PS50011">
    <property type="entry name" value="PROTEIN_KINASE_DOM"/>
    <property type="match status" value="1"/>
</dbReference>
<sequence length="413" mass="46891">MTQPKNRIPKQYRQYLFSEVLGSGSFSTVCKVLNLSNQVTYACKVFPRSNLTDPGDQNRFQREINSMAFIRHENIIALHDFFWDDKNFYLIMDLCSGGELFEYMIEHGKFDEPTAALIFRQFASAVAYCHSFGVCHRDLKPENILFDVFPRVKVSDFGLCGYLTNEIMSQTFCGSPCYCSPECLCRVRYDGRLADVWSLGVILFSMVTGENPWNISNTSIMLHQILKGAYKTPTGVSEECQNLLSNMLKVNPRDRYTMEQVLQHPWIKIGDQSQYAAMEHPPPSLKSMNESSQLQPIPLSIISQVSEKQSQLSDQGIFSPFEDETKGKNEIPKLPLPKLCLKNGILGQVVTEKVDQQSYPEVNTPNGSLFQSRHRSSAVLNAKHNAVRLLMPSSMSTLQKRVKPKKAIIQTFL</sequence>
<evidence type="ECO:0000313" key="10">
    <source>
        <dbReference type="Proteomes" id="UP001470230"/>
    </source>
</evidence>
<dbReference type="SUPFAM" id="SSF56112">
    <property type="entry name" value="Protein kinase-like (PK-like)"/>
    <property type="match status" value="1"/>
</dbReference>
<feature type="domain" description="Protein kinase" evidence="8">
    <location>
        <begin position="15"/>
        <end position="267"/>
    </location>
</feature>
<dbReference type="InterPro" id="IPR008271">
    <property type="entry name" value="Ser/Thr_kinase_AS"/>
</dbReference>
<evidence type="ECO:0000259" key="8">
    <source>
        <dbReference type="PROSITE" id="PS50011"/>
    </source>
</evidence>
<dbReference type="CDD" id="cd14003">
    <property type="entry name" value="STKc_AMPK-like"/>
    <property type="match status" value="1"/>
</dbReference>
<dbReference type="InterPro" id="IPR000719">
    <property type="entry name" value="Prot_kinase_dom"/>
</dbReference>
<gene>
    <name evidence="9" type="ORF">M9Y10_021096</name>
</gene>
<dbReference type="PANTHER" id="PTHR24346:SF82">
    <property type="entry name" value="KP78A-RELATED"/>
    <property type="match status" value="1"/>
</dbReference>
<accession>A0ABR2HE14</accession>
<dbReference type="PROSITE" id="PS00107">
    <property type="entry name" value="PROTEIN_KINASE_ATP"/>
    <property type="match status" value="1"/>
</dbReference>
<keyword evidence="5 6" id="KW-0067">ATP-binding</keyword>
<organism evidence="9 10">
    <name type="scientific">Tritrichomonas musculus</name>
    <dbReference type="NCBI Taxonomy" id="1915356"/>
    <lineage>
        <taxon>Eukaryota</taxon>
        <taxon>Metamonada</taxon>
        <taxon>Parabasalia</taxon>
        <taxon>Tritrichomonadida</taxon>
        <taxon>Tritrichomonadidae</taxon>
        <taxon>Tritrichomonas</taxon>
    </lineage>
</organism>
<evidence type="ECO:0000256" key="4">
    <source>
        <dbReference type="ARBA" id="ARBA00022777"/>
    </source>
</evidence>
<evidence type="ECO:0000256" key="1">
    <source>
        <dbReference type="ARBA" id="ARBA00022527"/>
    </source>
</evidence>
<dbReference type="Pfam" id="PF00069">
    <property type="entry name" value="Pkinase"/>
    <property type="match status" value="1"/>
</dbReference>
<proteinExistence type="inferred from homology"/>
<evidence type="ECO:0000256" key="5">
    <source>
        <dbReference type="ARBA" id="ARBA00022840"/>
    </source>
</evidence>
<keyword evidence="2" id="KW-0808">Transferase</keyword>
<comment type="caution">
    <text evidence="9">The sequence shown here is derived from an EMBL/GenBank/DDBJ whole genome shotgun (WGS) entry which is preliminary data.</text>
</comment>
<dbReference type="InterPro" id="IPR011009">
    <property type="entry name" value="Kinase-like_dom_sf"/>
</dbReference>
<dbReference type="EMBL" id="JAPFFF010000031">
    <property type="protein sequence ID" value="KAK8844923.1"/>
    <property type="molecule type" value="Genomic_DNA"/>
</dbReference>
<evidence type="ECO:0000256" key="3">
    <source>
        <dbReference type="ARBA" id="ARBA00022741"/>
    </source>
</evidence>
<dbReference type="InterPro" id="IPR017441">
    <property type="entry name" value="Protein_kinase_ATP_BS"/>
</dbReference>
<comment type="similarity">
    <text evidence="7">Belongs to the protein kinase superfamily.</text>
</comment>
<name>A0ABR2HE14_9EUKA</name>
<evidence type="ECO:0000256" key="7">
    <source>
        <dbReference type="RuleBase" id="RU000304"/>
    </source>
</evidence>
<reference evidence="9 10" key="1">
    <citation type="submission" date="2024-04" db="EMBL/GenBank/DDBJ databases">
        <title>Tritrichomonas musculus Genome.</title>
        <authorList>
            <person name="Alves-Ferreira E."/>
            <person name="Grigg M."/>
            <person name="Lorenzi H."/>
            <person name="Galac M."/>
        </authorList>
    </citation>
    <scope>NUCLEOTIDE SEQUENCE [LARGE SCALE GENOMIC DNA]</scope>
    <source>
        <strain evidence="9 10">EAF2021</strain>
    </source>
</reference>
<keyword evidence="1 7" id="KW-0723">Serine/threonine-protein kinase</keyword>